<organism evidence="3 4">
    <name type="scientific">Aplysia californica</name>
    <name type="common">California sea hare</name>
    <dbReference type="NCBI Taxonomy" id="6500"/>
    <lineage>
        <taxon>Eukaryota</taxon>
        <taxon>Metazoa</taxon>
        <taxon>Spiralia</taxon>
        <taxon>Lophotrochozoa</taxon>
        <taxon>Mollusca</taxon>
        <taxon>Gastropoda</taxon>
        <taxon>Heterobranchia</taxon>
        <taxon>Euthyneura</taxon>
        <taxon>Tectipleura</taxon>
        <taxon>Aplysiida</taxon>
        <taxon>Aplysioidea</taxon>
        <taxon>Aplysiidae</taxon>
        <taxon>Aplysia</taxon>
    </lineage>
</organism>
<feature type="region of interest" description="Disordered" evidence="1">
    <location>
        <begin position="206"/>
        <end position="231"/>
    </location>
</feature>
<evidence type="ECO:0000313" key="4">
    <source>
        <dbReference type="RefSeq" id="XP_005113450.2"/>
    </source>
</evidence>
<gene>
    <name evidence="4" type="primary">LOC101845526</name>
</gene>
<proteinExistence type="predicted"/>
<keyword evidence="3" id="KW-1185">Reference proteome</keyword>
<protein>
    <submittedName>
        <fullName evidence="4">WAP four-disulfide core domain protein 1</fullName>
    </submittedName>
</protein>
<dbReference type="PANTHER" id="PTHR14308:SF0">
    <property type="entry name" value="WAP FOUR-DISULFIDE CORE DOMAIN PROTEIN 1"/>
    <property type="match status" value="1"/>
</dbReference>
<dbReference type="RefSeq" id="XP_005113450.2">
    <property type="nucleotide sequence ID" value="XM_005113393.3"/>
</dbReference>
<dbReference type="Gene3D" id="4.10.75.10">
    <property type="entry name" value="Elafin-like"/>
    <property type="match status" value="1"/>
</dbReference>
<evidence type="ECO:0000313" key="3">
    <source>
        <dbReference type="Proteomes" id="UP000694888"/>
    </source>
</evidence>
<dbReference type="PANTHER" id="PTHR14308">
    <property type="entry name" value="WAP FOUR-DISULFIDE CORE DOMAIN PROTEIN 1"/>
    <property type="match status" value="1"/>
</dbReference>
<dbReference type="InterPro" id="IPR036645">
    <property type="entry name" value="Elafin-like_sf"/>
</dbReference>
<dbReference type="InterPro" id="IPR008197">
    <property type="entry name" value="WAP_dom"/>
</dbReference>
<dbReference type="PROSITE" id="PS51390">
    <property type="entry name" value="WAP"/>
    <property type="match status" value="1"/>
</dbReference>
<reference evidence="4" key="1">
    <citation type="submission" date="2025-08" db="UniProtKB">
        <authorList>
            <consortium name="RefSeq"/>
        </authorList>
    </citation>
    <scope>IDENTIFICATION</scope>
</reference>
<accession>A0ABM0KB98</accession>
<evidence type="ECO:0000256" key="1">
    <source>
        <dbReference type="SAM" id="MobiDB-lite"/>
    </source>
</evidence>
<feature type="domain" description="WAP" evidence="2">
    <location>
        <begin position="73"/>
        <end position="122"/>
    </location>
</feature>
<evidence type="ECO:0000259" key="2">
    <source>
        <dbReference type="PROSITE" id="PS51390"/>
    </source>
</evidence>
<dbReference type="Proteomes" id="UP000694888">
    <property type="component" value="Unplaced"/>
</dbReference>
<name>A0ABM0KB98_APLCA</name>
<dbReference type="GeneID" id="101845526"/>
<sequence>MRFDPEQGQCSVVVVVRATVWAWCVASVTVIAAPPRAVLAVTGEQSKERWLADDSFYDVYSVEEQPQADDNGGGARDLCPPVPKVLPVGGCKVPECSSDRQCLGQRLKCCYNGCVYTCLPEVNPAPHFDWFREPRRRFQSGQSWLIPGADDLVDVEMCSTTPPDDDSDPLLCPHGYECSIVDEGNPRRGVPDRGVCVKVSSQEPAVGGWPRESSLGDQEPGAATEIQDSESRHACDLGEGQILLSGHETIIEGQDCLCYETKLVCES</sequence>
<dbReference type="SUPFAM" id="SSF57256">
    <property type="entry name" value="Elafin-like"/>
    <property type="match status" value="1"/>
</dbReference>
<dbReference type="Pfam" id="PF00095">
    <property type="entry name" value="WAP"/>
    <property type="match status" value="1"/>
</dbReference>
<dbReference type="InterPro" id="IPR042357">
    <property type="entry name" value="WFDC1"/>
</dbReference>